<dbReference type="InterPro" id="IPR038110">
    <property type="entry name" value="TD_ACT-like_sf"/>
</dbReference>
<dbReference type="PANTHER" id="PTHR48078:SF11">
    <property type="entry name" value="THREONINE DEHYDRATASE, MITOCHONDRIAL"/>
    <property type="match status" value="1"/>
</dbReference>
<dbReference type="AlphaFoldDB" id="A0A5A7SI54"/>
<dbReference type="GO" id="GO:0003941">
    <property type="term" value="F:L-serine ammonia-lyase activity"/>
    <property type="evidence" value="ECO:0007669"/>
    <property type="project" value="TreeGrafter"/>
</dbReference>
<evidence type="ECO:0000256" key="3">
    <source>
        <dbReference type="ARBA" id="ARBA00004229"/>
    </source>
</evidence>
<evidence type="ECO:0000256" key="10">
    <source>
        <dbReference type="ARBA" id="ARBA00022737"/>
    </source>
</evidence>
<dbReference type="NCBIfam" id="NF006674">
    <property type="entry name" value="PRK09224.1"/>
    <property type="match status" value="1"/>
</dbReference>
<keyword evidence="6" id="KW-0150">Chloroplast</keyword>
<keyword evidence="9" id="KW-0934">Plastid</keyword>
<keyword evidence="8 14" id="KW-0412">Isoleucine biosynthesis</keyword>
<name>A0A5A7SI54_CUCMM</name>
<dbReference type="GO" id="GO:0009507">
    <property type="term" value="C:chloroplast"/>
    <property type="evidence" value="ECO:0007669"/>
    <property type="project" value="UniProtKB-SubCell"/>
</dbReference>
<dbReference type="InterPro" id="IPR050147">
    <property type="entry name" value="Ser/Thr_Dehydratase"/>
</dbReference>
<dbReference type="OrthoDB" id="4418812at2759"/>
<evidence type="ECO:0000256" key="15">
    <source>
        <dbReference type="SAM" id="MobiDB-lite"/>
    </source>
</evidence>
<evidence type="ECO:0000256" key="14">
    <source>
        <dbReference type="RuleBase" id="RU362012"/>
    </source>
</evidence>
<dbReference type="CDD" id="cd01562">
    <property type="entry name" value="Thr-dehyd"/>
    <property type="match status" value="1"/>
</dbReference>
<keyword evidence="11 14" id="KW-0663">Pyridoxal phosphate</keyword>
<keyword evidence="12 14" id="KW-0456">Lyase</keyword>
<keyword evidence="13 14" id="KW-0100">Branched-chain amino acid biosynthesis</keyword>
<organism evidence="17 18">
    <name type="scientific">Cucumis melo var. makuwa</name>
    <name type="common">Oriental melon</name>
    <dbReference type="NCBI Taxonomy" id="1194695"/>
    <lineage>
        <taxon>Eukaryota</taxon>
        <taxon>Viridiplantae</taxon>
        <taxon>Streptophyta</taxon>
        <taxon>Embryophyta</taxon>
        <taxon>Tracheophyta</taxon>
        <taxon>Spermatophyta</taxon>
        <taxon>Magnoliopsida</taxon>
        <taxon>eudicotyledons</taxon>
        <taxon>Gunneridae</taxon>
        <taxon>Pentapetalae</taxon>
        <taxon>rosids</taxon>
        <taxon>fabids</taxon>
        <taxon>Cucurbitales</taxon>
        <taxon>Cucurbitaceae</taxon>
        <taxon>Benincaseae</taxon>
        <taxon>Cucumis</taxon>
    </lineage>
</organism>
<evidence type="ECO:0000256" key="5">
    <source>
        <dbReference type="ARBA" id="ARBA00010869"/>
    </source>
</evidence>
<evidence type="ECO:0000256" key="13">
    <source>
        <dbReference type="ARBA" id="ARBA00023304"/>
    </source>
</evidence>
<dbReference type="EMBL" id="SSTE01023315">
    <property type="protein sequence ID" value="KAA0025314.1"/>
    <property type="molecule type" value="Genomic_DNA"/>
</dbReference>
<dbReference type="UniPathway" id="UPA00047">
    <property type="reaction ID" value="UER00054"/>
</dbReference>
<reference evidence="17 18" key="1">
    <citation type="submission" date="2019-08" db="EMBL/GenBank/DDBJ databases">
        <title>Draft genome sequences of two oriental melons (Cucumis melo L. var makuwa).</title>
        <authorList>
            <person name="Kwon S.-Y."/>
        </authorList>
    </citation>
    <scope>NUCLEOTIDE SEQUENCE [LARGE SCALE GENOMIC DNA]</scope>
    <source>
        <strain evidence="18">cv. SW 3</strain>
        <tissue evidence="17">Leaf</tissue>
    </source>
</reference>
<evidence type="ECO:0000256" key="11">
    <source>
        <dbReference type="ARBA" id="ARBA00022898"/>
    </source>
</evidence>
<dbReference type="InterPro" id="IPR000634">
    <property type="entry name" value="Ser/Thr_deHydtase_PyrdxlP-BS"/>
</dbReference>
<dbReference type="FunFam" id="3.40.50.1100:FF:000005">
    <property type="entry name" value="Threonine dehydratase catabolic"/>
    <property type="match status" value="1"/>
</dbReference>
<feature type="region of interest" description="Disordered" evidence="15">
    <location>
        <begin position="1"/>
        <end position="64"/>
    </location>
</feature>
<dbReference type="CDD" id="cd04907">
    <property type="entry name" value="ACT_ThrD-I_2"/>
    <property type="match status" value="1"/>
</dbReference>
<dbReference type="GO" id="GO:0009097">
    <property type="term" value="P:isoleucine biosynthetic process"/>
    <property type="evidence" value="ECO:0007669"/>
    <property type="project" value="UniProtKB-UniRule"/>
</dbReference>
<dbReference type="Pfam" id="PF00585">
    <property type="entry name" value="Thr_dehydrat_C"/>
    <property type="match status" value="2"/>
</dbReference>
<dbReference type="PANTHER" id="PTHR48078">
    <property type="entry name" value="THREONINE DEHYDRATASE, MITOCHONDRIAL-RELATED"/>
    <property type="match status" value="1"/>
</dbReference>
<evidence type="ECO:0000313" key="18">
    <source>
        <dbReference type="Proteomes" id="UP000321393"/>
    </source>
</evidence>
<comment type="cofactor">
    <cofactor evidence="2 14">
        <name>pyridoxal 5'-phosphate</name>
        <dbReference type="ChEBI" id="CHEBI:597326"/>
    </cofactor>
</comment>
<dbReference type="InterPro" id="IPR001721">
    <property type="entry name" value="TD_ACT-like"/>
</dbReference>
<dbReference type="InterPro" id="IPR036052">
    <property type="entry name" value="TrpB-like_PALP_sf"/>
</dbReference>
<protein>
    <recommendedName>
        <fullName evidence="14">Threonine dehydratase</fullName>
        <ecNumber evidence="14">4.3.1.19</ecNumber>
    </recommendedName>
    <alternativeName>
        <fullName evidence="14">Threonine deaminase</fullName>
    </alternativeName>
</protein>
<dbReference type="FunFam" id="3.40.1020.10:FF:000003">
    <property type="entry name" value="Threonine dehydratase"/>
    <property type="match status" value="1"/>
</dbReference>
<dbReference type="SUPFAM" id="SSF53686">
    <property type="entry name" value="Tryptophan synthase beta subunit-like PLP-dependent enzymes"/>
    <property type="match status" value="1"/>
</dbReference>
<dbReference type="Pfam" id="PF00291">
    <property type="entry name" value="PALP"/>
    <property type="match status" value="1"/>
</dbReference>
<dbReference type="Proteomes" id="UP000321393">
    <property type="component" value="Unassembled WGS sequence"/>
</dbReference>
<evidence type="ECO:0000256" key="12">
    <source>
        <dbReference type="ARBA" id="ARBA00023239"/>
    </source>
</evidence>
<evidence type="ECO:0000256" key="8">
    <source>
        <dbReference type="ARBA" id="ARBA00022624"/>
    </source>
</evidence>
<dbReference type="EC" id="4.3.1.19" evidence="14"/>
<dbReference type="PROSITE" id="PS51672">
    <property type="entry name" value="ACT_LIKE"/>
    <property type="match status" value="2"/>
</dbReference>
<feature type="compositionally biased region" description="Basic and acidic residues" evidence="15">
    <location>
        <begin position="22"/>
        <end position="37"/>
    </location>
</feature>
<comment type="similarity">
    <text evidence="5 14">Belongs to the serine/threonine dehydratase family.</text>
</comment>
<evidence type="ECO:0000256" key="1">
    <source>
        <dbReference type="ARBA" id="ARBA00001274"/>
    </source>
</evidence>
<dbReference type="InterPro" id="IPR045865">
    <property type="entry name" value="ACT-like_dom_sf"/>
</dbReference>
<evidence type="ECO:0000256" key="6">
    <source>
        <dbReference type="ARBA" id="ARBA00022528"/>
    </source>
</evidence>
<dbReference type="InterPro" id="IPR005787">
    <property type="entry name" value="Thr_deHydtase_biosynth"/>
</dbReference>
<keyword evidence="10" id="KW-0677">Repeat</keyword>
<evidence type="ECO:0000256" key="2">
    <source>
        <dbReference type="ARBA" id="ARBA00001933"/>
    </source>
</evidence>
<evidence type="ECO:0000313" key="17">
    <source>
        <dbReference type="EMBL" id="KAA0025314.1"/>
    </source>
</evidence>
<dbReference type="GO" id="GO:0030170">
    <property type="term" value="F:pyridoxal phosphate binding"/>
    <property type="evidence" value="ECO:0007669"/>
    <property type="project" value="InterPro"/>
</dbReference>
<accession>A0A5A7SI54</accession>
<comment type="subcellular location">
    <subcellularLocation>
        <location evidence="3">Plastid</location>
        <location evidence="3">Chloroplast</location>
    </subcellularLocation>
</comment>
<dbReference type="InterPro" id="IPR001926">
    <property type="entry name" value="TrpB-like_PALP"/>
</dbReference>
<dbReference type="Gene3D" id="3.40.1020.10">
    <property type="entry name" value="Biosynthetic Threonine Deaminase, Domain 3"/>
    <property type="match status" value="1"/>
</dbReference>
<dbReference type="Gene3D" id="3.40.50.1100">
    <property type="match status" value="2"/>
</dbReference>
<comment type="catalytic activity">
    <reaction evidence="1 14">
        <text>L-threonine = 2-oxobutanoate + NH4(+)</text>
        <dbReference type="Rhea" id="RHEA:22108"/>
        <dbReference type="ChEBI" id="CHEBI:16763"/>
        <dbReference type="ChEBI" id="CHEBI:28938"/>
        <dbReference type="ChEBI" id="CHEBI:57926"/>
        <dbReference type="EC" id="4.3.1.19"/>
    </reaction>
</comment>
<dbReference type="GO" id="GO:0004794">
    <property type="term" value="F:threonine deaminase activity"/>
    <property type="evidence" value="ECO:0007669"/>
    <property type="project" value="UniProtKB-UniRule"/>
</dbReference>
<proteinExistence type="inferred from homology"/>
<dbReference type="GO" id="GO:0006567">
    <property type="term" value="P:L-threonine catabolic process"/>
    <property type="evidence" value="ECO:0007669"/>
    <property type="project" value="TreeGrafter"/>
</dbReference>
<sequence>MSFWPREQPRGGRAGHSRHSHGQWEHQEGRGRPEHGFHFQMPNPWEQQQPHPTTQRDHTPVIDPKNNETITIKIPVVSWKELQYPSGKLGAVPKRPEVIDEQKQMEYLKKILSSKVYDVTSESPLHFAPNLSKGLGVNIWLKREDTHPVYSFKLRGAYNMMSSLPKEELEKGVICASSGNHAQGVAFAASKLKTQSLVVMPRSTPPNKIEAVKNLGGNVVLFGDTFDDALEHAKQLSLERNLKIIPPFDDEDIIVGQGTVGMEIGHQMREPLDAIFVPVGGGGLLAGVASFYKLVYPKVKIIGVEPYDANSMASALYNDQVVQLDTVGTFADGVDIKRVGGENFRISRELVDGIVLVDKHDMAATIKEVYEDTKSMLEPAGALAVAGAKAYCKYNNIKGGNVVAITSGANMNFDQLGSIADKVESEATFATILPEKPGTLKSTLSHLVGSRNITEIKYRHNSEKDAIVFYSVWLSDVSELEDVKKQIESSTFETYDLTNNEVFKNHLRYMVGGRSNVPNEVFYRFTLPERPGALSQCLDALSPRWNISLIHYRRQGTISADVLVGLQVPDSDMGEFNERAKKLGFEYVAVAYDDPASKLFTYI</sequence>
<dbReference type="NCBIfam" id="TIGR01124">
    <property type="entry name" value="ilvA_2Cterm"/>
    <property type="match status" value="1"/>
</dbReference>
<feature type="domain" description="ACT-like" evidence="16">
    <location>
        <begin position="521"/>
        <end position="592"/>
    </location>
</feature>
<comment type="caution">
    <text evidence="17">The sequence shown here is derived from an EMBL/GenBank/DDBJ whole genome shotgun (WGS) entry which is preliminary data.</text>
</comment>
<evidence type="ECO:0000256" key="7">
    <source>
        <dbReference type="ARBA" id="ARBA00022605"/>
    </source>
</evidence>
<evidence type="ECO:0000256" key="9">
    <source>
        <dbReference type="ARBA" id="ARBA00022640"/>
    </source>
</evidence>
<evidence type="ECO:0000256" key="4">
    <source>
        <dbReference type="ARBA" id="ARBA00004810"/>
    </source>
</evidence>
<keyword evidence="7 14" id="KW-0028">Amino-acid biosynthesis</keyword>
<evidence type="ECO:0000259" key="16">
    <source>
        <dbReference type="PROSITE" id="PS51672"/>
    </source>
</evidence>
<dbReference type="SUPFAM" id="SSF55021">
    <property type="entry name" value="ACT-like"/>
    <property type="match status" value="2"/>
</dbReference>
<dbReference type="STRING" id="1194695.A0A5A7SI54"/>
<dbReference type="GO" id="GO:0006565">
    <property type="term" value="P:L-serine catabolic process"/>
    <property type="evidence" value="ECO:0007669"/>
    <property type="project" value="TreeGrafter"/>
</dbReference>
<comment type="pathway">
    <text evidence="4 14">Amino-acid biosynthesis; L-isoleucine biosynthesis; 2-oxobutanoate from L-threonine: step 1/1.</text>
</comment>
<dbReference type="PROSITE" id="PS00165">
    <property type="entry name" value="DEHYDRATASE_SER_THR"/>
    <property type="match status" value="1"/>
</dbReference>
<feature type="domain" description="ACT-like" evidence="16">
    <location>
        <begin position="427"/>
        <end position="499"/>
    </location>
</feature>
<gene>
    <name evidence="17" type="ORF">E6C27_scaffold541G001690</name>
</gene>